<dbReference type="InterPro" id="IPR002575">
    <property type="entry name" value="Aminoglycoside_PTrfase"/>
</dbReference>
<dbReference type="Gene3D" id="3.90.1200.10">
    <property type="match status" value="1"/>
</dbReference>
<feature type="domain" description="Aminoglycoside phosphotransferase" evidence="1">
    <location>
        <begin position="49"/>
        <end position="244"/>
    </location>
</feature>
<evidence type="ECO:0000313" key="2">
    <source>
        <dbReference type="EMBL" id="GAA4012434.1"/>
    </source>
</evidence>
<dbReference type="SUPFAM" id="SSF56112">
    <property type="entry name" value="Protein kinase-like (PK-like)"/>
    <property type="match status" value="1"/>
</dbReference>
<protein>
    <recommendedName>
        <fullName evidence="1">Aminoglycoside phosphotransferase domain-containing protein</fullName>
    </recommendedName>
</protein>
<sequence length="286" mass="31071">MTDEKNGSAVSGELLEIADALLPGVPLDSARMAGGSMHEVVLVPEVAAIRISRRAMHAEALPRRTEVLRLIAAADPPFAVPEPLTPVTTFGERAAVALSWIGGKPWQEGYGDPDKIGHLLRAVRECPVSPELKALLHVPPTYPDGRGWAQVLAEEVIPRLPRGERAERSRRLEEALAMEPVPDALVHGDIGMGNVHWGDNGDLVGVLDWDLALVTDPAIDAALMAWHGWENVRGAVDERTYRRARAWDATIGAGYLVSALHTRNLDKVDSFVEHIVADLHRLPATV</sequence>
<dbReference type="EMBL" id="BAABAL010000014">
    <property type="protein sequence ID" value="GAA4012434.1"/>
    <property type="molecule type" value="Genomic_DNA"/>
</dbReference>
<evidence type="ECO:0000259" key="1">
    <source>
        <dbReference type="Pfam" id="PF01636"/>
    </source>
</evidence>
<organism evidence="2 3">
    <name type="scientific">Allokutzneria multivorans</name>
    <dbReference type="NCBI Taxonomy" id="1142134"/>
    <lineage>
        <taxon>Bacteria</taxon>
        <taxon>Bacillati</taxon>
        <taxon>Actinomycetota</taxon>
        <taxon>Actinomycetes</taxon>
        <taxon>Pseudonocardiales</taxon>
        <taxon>Pseudonocardiaceae</taxon>
        <taxon>Allokutzneria</taxon>
    </lineage>
</organism>
<evidence type="ECO:0000313" key="3">
    <source>
        <dbReference type="Proteomes" id="UP001501747"/>
    </source>
</evidence>
<dbReference type="Proteomes" id="UP001501747">
    <property type="component" value="Unassembled WGS sequence"/>
</dbReference>
<dbReference type="RefSeq" id="WP_344876716.1">
    <property type="nucleotide sequence ID" value="NZ_BAABAL010000014.1"/>
</dbReference>
<reference evidence="3" key="1">
    <citation type="journal article" date="2019" name="Int. J. Syst. Evol. Microbiol.">
        <title>The Global Catalogue of Microorganisms (GCM) 10K type strain sequencing project: providing services to taxonomists for standard genome sequencing and annotation.</title>
        <authorList>
            <consortium name="The Broad Institute Genomics Platform"/>
            <consortium name="The Broad Institute Genome Sequencing Center for Infectious Disease"/>
            <person name="Wu L."/>
            <person name="Ma J."/>
        </authorList>
    </citation>
    <scope>NUCLEOTIDE SEQUENCE [LARGE SCALE GENOMIC DNA]</scope>
    <source>
        <strain evidence="3">JCM 17342</strain>
    </source>
</reference>
<dbReference type="Pfam" id="PF01636">
    <property type="entry name" value="APH"/>
    <property type="match status" value="1"/>
</dbReference>
<name>A0ABP7SJM1_9PSEU</name>
<keyword evidence="3" id="KW-1185">Reference proteome</keyword>
<accession>A0ABP7SJM1</accession>
<proteinExistence type="predicted"/>
<dbReference type="InterPro" id="IPR011009">
    <property type="entry name" value="Kinase-like_dom_sf"/>
</dbReference>
<gene>
    <name evidence="2" type="ORF">GCM10022247_38790</name>
</gene>
<comment type="caution">
    <text evidence="2">The sequence shown here is derived from an EMBL/GenBank/DDBJ whole genome shotgun (WGS) entry which is preliminary data.</text>
</comment>